<dbReference type="PANTHER" id="PTHR20961">
    <property type="entry name" value="GLYCOSYLTRANSFERASE"/>
    <property type="match status" value="1"/>
</dbReference>
<keyword evidence="2" id="KW-1185">Reference proteome</keyword>
<evidence type="ECO:0000313" key="2">
    <source>
        <dbReference type="Proteomes" id="UP001281410"/>
    </source>
</evidence>
<gene>
    <name evidence="1" type="ORF">Dsin_023204</name>
</gene>
<comment type="caution">
    <text evidence="1">The sequence shown here is derived from an EMBL/GenBank/DDBJ whole genome shotgun (WGS) entry which is preliminary data.</text>
</comment>
<evidence type="ECO:0000313" key="1">
    <source>
        <dbReference type="EMBL" id="KAK3199789.1"/>
    </source>
</evidence>
<sequence length="72" mass="8496">MRLNYLEYKIEPKESSLWETYGENDSVITDPGSVISKGYYAFRDVYLDKQNVKINVGRFRETLVRAMKLIDQ</sequence>
<protein>
    <submittedName>
        <fullName evidence="1">Uncharacterized protein</fullName>
    </submittedName>
</protein>
<dbReference type="EMBL" id="JANJYJ010000007">
    <property type="protein sequence ID" value="KAK3199789.1"/>
    <property type="molecule type" value="Genomic_DNA"/>
</dbReference>
<dbReference type="GO" id="GO:0016757">
    <property type="term" value="F:glycosyltransferase activity"/>
    <property type="evidence" value="ECO:0007669"/>
    <property type="project" value="InterPro"/>
</dbReference>
<organism evidence="1 2">
    <name type="scientific">Dipteronia sinensis</name>
    <dbReference type="NCBI Taxonomy" id="43782"/>
    <lineage>
        <taxon>Eukaryota</taxon>
        <taxon>Viridiplantae</taxon>
        <taxon>Streptophyta</taxon>
        <taxon>Embryophyta</taxon>
        <taxon>Tracheophyta</taxon>
        <taxon>Spermatophyta</taxon>
        <taxon>Magnoliopsida</taxon>
        <taxon>eudicotyledons</taxon>
        <taxon>Gunneridae</taxon>
        <taxon>Pentapetalae</taxon>
        <taxon>rosids</taxon>
        <taxon>malvids</taxon>
        <taxon>Sapindales</taxon>
        <taxon>Sapindaceae</taxon>
        <taxon>Hippocastanoideae</taxon>
        <taxon>Acereae</taxon>
        <taxon>Dipteronia</taxon>
    </lineage>
</organism>
<name>A0AAE0A347_9ROSI</name>
<dbReference type="AlphaFoldDB" id="A0AAE0A347"/>
<proteinExistence type="predicted"/>
<accession>A0AAE0A347</accession>
<dbReference type="InterPro" id="IPR007657">
    <property type="entry name" value="Glycosyltransferase_61"/>
</dbReference>
<dbReference type="PANTHER" id="PTHR20961:SF108">
    <property type="entry name" value="GLYCOSYLTRANSFERASE"/>
    <property type="match status" value="1"/>
</dbReference>
<dbReference type="Proteomes" id="UP001281410">
    <property type="component" value="Unassembled WGS sequence"/>
</dbReference>
<reference evidence="1" key="1">
    <citation type="journal article" date="2023" name="Plant J.">
        <title>Genome sequences and population genomics provide insights into the demographic history, inbreeding, and mutation load of two 'living fossil' tree species of Dipteronia.</title>
        <authorList>
            <person name="Feng Y."/>
            <person name="Comes H.P."/>
            <person name="Chen J."/>
            <person name="Zhu S."/>
            <person name="Lu R."/>
            <person name="Zhang X."/>
            <person name="Li P."/>
            <person name="Qiu J."/>
            <person name="Olsen K.M."/>
            <person name="Qiu Y."/>
        </authorList>
    </citation>
    <scope>NUCLEOTIDE SEQUENCE</scope>
    <source>
        <strain evidence="1">NBL</strain>
    </source>
</reference>